<reference evidence="2" key="1">
    <citation type="journal article" date="2015" name="Genome Announc.">
        <title>Draft Genome Sequence of Thiostrepton-Producing Streptomyces azureus ATCC 14921.</title>
        <authorList>
            <person name="Sakihara K."/>
            <person name="Maeda J."/>
            <person name="Tashiro K."/>
            <person name="Fujino Y."/>
            <person name="Kuhara S."/>
            <person name="Ohshima T."/>
            <person name="Ogata S."/>
            <person name="Doi K."/>
        </authorList>
    </citation>
    <scope>NUCLEOTIDE SEQUENCE [LARGE SCALE GENOMIC DNA]</scope>
    <source>
        <strain evidence="2">ATCC14921</strain>
    </source>
</reference>
<name>A0A0K8PE77_STRAJ</name>
<evidence type="ECO:0000313" key="2">
    <source>
        <dbReference type="EMBL" id="GAP46201.1"/>
    </source>
</evidence>
<dbReference type="EMBL" id="DF968205">
    <property type="protein sequence ID" value="GAP46201.1"/>
    <property type="molecule type" value="Genomic_DNA"/>
</dbReference>
<protein>
    <submittedName>
        <fullName evidence="2">Uncharacterized protein</fullName>
    </submittedName>
</protein>
<dbReference type="Proteomes" id="UP000053859">
    <property type="component" value="Unassembled WGS sequence"/>
</dbReference>
<evidence type="ECO:0000313" key="3">
    <source>
        <dbReference type="Proteomes" id="UP000053859"/>
    </source>
</evidence>
<feature type="region of interest" description="Disordered" evidence="1">
    <location>
        <begin position="33"/>
        <end position="82"/>
    </location>
</feature>
<dbReference type="AlphaFoldDB" id="A0A0K8PE77"/>
<organism evidence="2 3">
    <name type="scientific">Streptomyces azureus</name>
    <dbReference type="NCBI Taxonomy" id="146537"/>
    <lineage>
        <taxon>Bacteria</taxon>
        <taxon>Bacillati</taxon>
        <taxon>Actinomycetota</taxon>
        <taxon>Actinomycetes</taxon>
        <taxon>Kitasatosporales</taxon>
        <taxon>Streptomycetaceae</taxon>
        <taxon>Streptomyces</taxon>
    </lineage>
</organism>
<keyword evidence="3" id="KW-1185">Reference proteome</keyword>
<dbReference type="PATRIC" id="fig|146537.3.peg.987"/>
<accession>A0A0K8PE77</accession>
<evidence type="ECO:0000256" key="1">
    <source>
        <dbReference type="SAM" id="MobiDB-lite"/>
    </source>
</evidence>
<gene>
    <name evidence="2" type="ORF">SAZU_0938</name>
</gene>
<proteinExistence type="predicted"/>
<sequence>MGDFEAAAAIGIDVRTPQAMAERARRLPAWAGCDGLPSPPSPGSTALAAYEPAGKQTPLTTLTPPPLIPPRQRPEYIGNELR</sequence>